<dbReference type="InterPro" id="IPR004013">
    <property type="entry name" value="PHP_dom"/>
</dbReference>
<dbReference type="SMART" id="SM00481">
    <property type="entry name" value="POLIIIAc"/>
    <property type="match status" value="1"/>
</dbReference>
<evidence type="ECO:0000313" key="3">
    <source>
        <dbReference type="Proteomes" id="UP000614741"/>
    </source>
</evidence>
<proteinExistence type="predicted"/>
<dbReference type="Gene3D" id="3.20.20.140">
    <property type="entry name" value="Metal-dependent hydrolases"/>
    <property type="match status" value="1"/>
</dbReference>
<dbReference type="InterPro" id="IPR050243">
    <property type="entry name" value="PHP_phosphatase"/>
</dbReference>
<feature type="domain" description="Polymerase/histidinol phosphatase N-terminal" evidence="1">
    <location>
        <begin position="111"/>
        <end position="190"/>
    </location>
</feature>
<accession>A0ABQ4DJ37</accession>
<name>A0ABQ4DJ37_9CELL</name>
<dbReference type="InterPro" id="IPR003141">
    <property type="entry name" value="Pol/His_phosphatase_N"/>
</dbReference>
<dbReference type="Proteomes" id="UP000614741">
    <property type="component" value="Unassembled WGS sequence"/>
</dbReference>
<dbReference type="CDD" id="cd07436">
    <property type="entry name" value="PHP_PolX"/>
    <property type="match status" value="1"/>
</dbReference>
<comment type="caution">
    <text evidence="2">The sequence shown here is derived from an EMBL/GenBank/DDBJ whole genome shotgun (WGS) entry which is preliminary data.</text>
</comment>
<dbReference type="NCBIfam" id="NF005928">
    <property type="entry name" value="PRK07945.1"/>
    <property type="match status" value="1"/>
</dbReference>
<reference evidence="2 3" key="1">
    <citation type="submission" date="2021-01" db="EMBL/GenBank/DDBJ databases">
        <title>Whole genome shotgun sequence of Cellulomonas phragmiteti NBRC 110785.</title>
        <authorList>
            <person name="Komaki H."/>
            <person name="Tamura T."/>
        </authorList>
    </citation>
    <scope>NUCLEOTIDE SEQUENCE [LARGE SCALE GENOMIC DNA]</scope>
    <source>
        <strain evidence="2 3">NBRC 110785</strain>
    </source>
</reference>
<dbReference type="Pfam" id="PF02811">
    <property type="entry name" value="PHP"/>
    <property type="match status" value="1"/>
</dbReference>
<dbReference type="InterPro" id="IPR027421">
    <property type="entry name" value="DNA_pol_lamdba_lyase_dom_sf"/>
</dbReference>
<dbReference type="RefSeq" id="WP_203672083.1">
    <property type="nucleotide sequence ID" value="NZ_BONP01000005.1"/>
</dbReference>
<dbReference type="SUPFAM" id="SSF89550">
    <property type="entry name" value="PHP domain-like"/>
    <property type="match status" value="1"/>
</dbReference>
<dbReference type="PANTHER" id="PTHR36928:SF1">
    <property type="entry name" value="PHOSPHATASE YCDX-RELATED"/>
    <property type="match status" value="1"/>
</dbReference>
<dbReference type="EMBL" id="BONP01000005">
    <property type="protein sequence ID" value="GIG39372.1"/>
    <property type="molecule type" value="Genomic_DNA"/>
</dbReference>
<dbReference type="InterPro" id="IPR010996">
    <property type="entry name" value="HHH_MUS81"/>
</dbReference>
<dbReference type="Gene3D" id="1.10.150.110">
    <property type="entry name" value="DNA polymerase beta, N-terminal domain-like"/>
    <property type="match status" value="1"/>
</dbReference>
<dbReference type="InterPro" id="IPR047967">
    <property type="entry name" value="PolX_PHP"/>
</dbReference>
<dbReference type="InterPro" id="IPR016195">
    <property type="entry name" value="Pol/histidinol_Pase-like"/>
</dbReference>
<sequence>MSDGEDQDRAVATLRRIAFLLERAQASRYRAEAYRAAARTVERQDAARLHALAAAGALTDLPGVGRSTAEVVAHVLAGRAVPTLDTLESQARTADAELAPQAAELHAALRGDLHSHTDASDGATSVQEMVLAAIDLGRDYLAVTDHSPRLTVAHGLSAARLRAQLAQLAALRPAVAPFEVLSGIEVDILDDGALDQDPDLLDELDVVVASVHSKLRMDRAAMTRRMLAAVRNPRTDVLGHCTGRQVAGKQRPPSEFDARAVFDACAEHGVAVEINCRPDRLDPPHELLQIAADAGCEFTIDSDAHAPGQLDWLRAGCARAAAHGIGPDRVVTTRGAAHVRTRGRR</sequence>
<protein>
    <submittedName>
        <fullName evidence="2">PHP domain-containing protein</fullName>
    </submittedName>
</protein>
<organism evidence="2 3">
    <name type="scientific">Cellulomonas phragmiteti</name>
    <dbReference type="NCBI Taxonomy" id="478780"/>
    <lineage>
        <taxon>Bacteria</taxon>
        <taxon>Bacillati</taxon>
        <taxon>Actinomycetota</taxon>
        <taxon>Actinomycetes</taxon>
        <taxon>Micrococcales</taxon>
        <taxon>Cellulomonadaceae</taxon>
        <taxon>Cellulomonas</taxon>
    </lineage>
</organism>
<dbReference type="Pfam" id="PF14716">
    <property type="entry name" value="HHH_8"/>
    <property type="match status" value="1"/>
</dbReference>
<keyword evidence="3" id="KW-1185">Reference proteome</keyword>
<evidence type="ECO:0000259" key="1">
    <source>
        <dbReference type="SMART" id="SM00481"/>
    </source>
</evidence>
<evidence type="ECO:0000313" key="2">
    <source>
        <dbReference type="EMBL" id="GIG39372.1"/>
    </source>
</evidence>
<dbReference type="SUPFAM" id="SSF47802">
    <property type="entry name" value="DNA polymerase beta, N-terminal domain-like"/>
    <property type="match status" value="1"/>
</dbReference>
<gene>
    <name evidence="2" type="ORF">Cph01nite_11340</name>
</gene>
<dbReference type="PANTHER" id="PTHR36928">
    <property type="entry name" value="PHOSPHATASE YCDX-RELATED"/>
    <property type="match status" value="1"/>
</dbReference>